<dbReference type="Pfam" id="PF20334">
    <property type="entry name" value="DUF6629"/>
    <property type="match status" value="1"/>
</dbReference>
<keyword evidence="1" id="KW-0472">Membrane</keyword>
<evidence type="ECO:0000256" key="1">
    <source>
        <dbReference type="SAM" id="Phobius"/>
    </source>
</evidence>
<protein>
    <submittedName>
        <fullName evidence="3">Uncharacterized protein</fullName>
    </submittedName>
</protein>
<reference evidence="5" key="1">
    <citation type="submission" date="2015-09" db="EMBL/GenBank/DDBJ databases">
        <authorList>
            <person name="Rodrigo-Torres L."/>
            <person name="Arahal D.R."/>
        </authorList>
    </citation>
    <scope>NUCLEOTIDE SEQUENCE [LARGE SCALE GENOMIC DNA]</scope>
    <source>
        <strain evidence="5">CECT 4293</strain>
    </source>
</reference>
<keyword evidence="1" id="KW-1133">Transmembrane helix</keyword>
<feature type="transmembrane region" description="Helical" evidence="1">
    <location>
        <begin position="150"/>
        <end position="166"/>
    </location>
</feature>
<reference evidence="3 4" key="2">
    <citation type="submission" date="2015-09" db="EMBL/GenBank/DDBJ databases">
        <authorList>
            <consortium name="Swine Surveillance"/>
        </authorList>
    </citation>
    <scope>NUCLEOTIDE SEQUENCE [LARGE SCALE GENOMIC DNA]</scope>
    <source>
        <strain evidence="3 4">CECT 4292</strain>
        <strain evidence="2">CECT 4293</strain>
    </source>
</reference>
<accession>A0A0P1EG14</accession>
<dbReference type="Proteomes" id="UP000050786">
    <property type="component" value="Unassembled WGS sequence"/>
</dbReference>
<feature type="transmembrane region" description="Helical" evidence="1">
    <location>
        <begin position="39"/>
        <end position="57"/>
    </location>
</feature>
<keyword evidence="5" id="KW-1185">Reference proteome</keyword>
<evidence type="ECO:0000313" key="2">
    <source>
        <dbReference type="EMBL" id="CUH42593.1"/>
    </source>
</evidence>
<gene>
    <name evidence="3" type="ORF">RUA4292_02940</name>
    <name evidence="2" type="ORF">RUM4293_01481</name>
</gene>
<name>A0A0P1EG14_9RHOB</name>
<dbReference type="Proteomes" id="UP000050783">
    <property type="component" value="Unassembled WGS sequence"/>
</dbReference>
<organism evidence="3 4">
    <name type="scientific">Ruegeria atlantica</name>
    <dbReference type="NCBI Taxonomy" id="81569"/>
    <lineage>
        <taxon>Bacteria</taxon>
        <taxon>Pseudomonadati</taxon>
        <taxon>Pseudomonadota</taxon>
        <taxon>Alphaproteobacteria</taxon>
        <taxon>Rhodobacterales</taxon>
        <taxon>Roseobacteraceae</taxon>
        <taxon>Ruegeria</taxon>
    </lineage>
</organism>
<sequence>MCFSSQASFIAGAALVTCSGLTIRLALQKGCRYLPLASFPLFFGVQQFSEGFLWVSISNSGTSGSLEAALIFLFFAYFFWPFWVPLSVSLIELERRRKLIFQGICGIGFSLGALLYLPVFVSPESLEIKLVKHSIQYENAQMFPTEATKYIARLIYSLVICIPLIGSSDKRLRRFGYLIVISVAFGFFFAAHAFTSIWCFIAAVLSAYIYFVLHNLTSETRGLVDSAKS</sequence>
<dbReference type="InterPro" id="IPR046737">
    <property type="entry name" value="DUF6629"/>
</dbReference>
<dbReference type="EMBL" id="CYPU01000043">
    <property type="protein sequence ID" value="CUH48751.1"/>
    <property type="molecule type" value="Genomic_DNA"/>
</dbReference>
<feature type="transmembrane region" description="Helical" evidence="1">
    <location>
        <begin position="178"/>
        <end position="211"/>
    </location>
</feature>
<evidence type="ECO:0000313" key="4">
    <source>
        <dbReference type="Proteomes" id="UP000050783"/>
    </source>
</evidence>
<proteinExistence type="predicted"/>
<feature type="transmembrane region" description="Helical" evidence="1">
    <location>
        <begin position="100"/>
        <end position="121"/>
    </location>
</feature>
<feature type="transmembrane region" description="Helical" evidence="1">
    <location>
        <begin position="6"/>
        <end position="27"/>
    </location>
</feature>
<dbReference type="RefSeq" id="WP_145974963.1">
    <property type="nucleotide sequence ID" value="NZ_CYPS01000023.1"/>
</dbReference>
<dbReference type="AlphaFoldDB" id="A0A0P1EG14"/>
<evidence type="ECO:0000313" key="5">
    <source>
        <dbReference type="Proteomes" id="UP000050786"/>
    </source>
</evidence>
<dbReference type="EMBL" id="CYPS01000023">
    <property type="protein sequence ID" value="CUH42593.1"/>
    <property type="molecule type" value="Genomic_DNA"/>
</dbReference>
<dbReference type="STRING" id="81569.RUM4293_01481"/>
<evidence type="ECO:0000313" key="3">
    <source>
        <dbReference type="EMBL" id="CUH48751.1"/>
    </source>
</evidence>
<keyword evidence="1" id="KW-0812">Transmembrane</keyword>
<feature type="transmembrane region" description="Helical" evidence="1">
    <location>
        <begin position="69"/>
        <end position="88"/>
    </location>
</feature>